<dbReference type="SMART" id="SM00710">
    <property type="entry name" value="PbH1"/>
    <property type="match status" value="16"/>
</dbReference>
<organism evidence="1 3">
    <name type="scientific">Methanosphaera cuniculi</name>
    <dbReference type="NCBI Taxonomy" id="1077256"/>
    <lineage>
        <taxon>Archaea</taxon>
        <taxon>Methanobacteriati</taxon>
        <taxon>Methanobacteriota</taxon>
        <taxon>Methanomada group</taxon>
        <taxon>Methanobacteria</taxon>
        <taxon>Methanobacteriales</taxon>
        <taxon>Methanobacteriaceae</taxon>
        <taxon>Methanosphaera</taxon>
    </lineage>
</organism>
<dbReference type="InterPro" id="IPR011050">
    <property type="entry name" value="Pectin_lyase_fold/virulence"/>
</dbReference>
<accession>A0A2A2HED1</accession>
<protein>
    <recommendedName>
        <fullName evidence="5">Member of asn/thr-rich large protein family</fullName>
    </recommendedName>
</protein>
<dbReference type="EMBL" id="LWMS01000031">
    <property type="protein sequence ID" value="PWL08073.1"/>
    <property type="molecule type" value="Genomic_DNA"/>
</dbReference>
<gene>
    <name evidence="1" type="ORF">ASJ82_07975</name>
    <name evidence="2" type="ORF">MSCUN_10040</name>
</gene>
<dbReference type="OrthoDB" id="82538at2157"/>
<comment type="caution">
    <text evidence="1">The sequence shown here is derived from an EMBL/GenBank/DDBJ whole genome shotgun (WGS) entry which is preliminary data.</text>
</comment>
<reference evidence="2 4" key="1">
    <citation type="submission" date="2016-04" db="EMBL/GenBank/DDBJ databases">
        <title>Genome sequence of Methanosphaera cuniculi DSM 4103.</title>
        <authorList>
            <person name="Poehlein A."/>
            <person name="Seedorf H."/>
            <person name="Daniel R."/>
        </authorList>
    </citation>
    <scope>NUCLEOTIDE SEQUENCE [LARGE SCALE GENOMIC DNA]</scope>
    <source>
        <strain evidence="2 4">DSM 4103</strain>
    </source>
</reference>
<dbReference type="SUPFAM" id="SSF51126">
    <property type="entry name" value="Pectin lyase-like"/>
    <property type="match status" value="2"/>
</dbReference>
<evidence type="ECO:0000313" key="4">
    <source>
        <dbReference type="Proteomes" id="UP000246004"/>
    </source>
</evidence>
<evidence type="ECO:0000313" key="1">
    <source>
        <dbReference type="EMBL" id="PAV07603.1"/>
    </source>
</evidence>
<dbReference type="EMBL" id="LMVN01000011">
    <property type="protein sequence ID" value="PAV07603.1"/>
    <property type="molecule type" value="Genomic_DNA"/>
</dbReference>
<sequence>MSKNSKILFLSFTLVLLLTAVGAVSAADTNNTDNSIVSEDNSISESMIQQEKIIKDKPVKDNVVKVDAKLEDKKAGSVKTSTNTETKNIKKTIPTNKDVTDYNTLKAAWDEIQADGDENTHYTINVKNGQYDFEDELKSNITNTRYITLNGEDKTKTIFNAQNKSRHFNLDTTTLKLNINNITFIGGNSIQGGSIYSKATLVINNSDFKNNMAFSDSKSTAGGAIDNRGNNSIYNSNFINNQAIGFNGGYGGAIYNYNYSYIHNTTFINNQAIDNGDKSFNVGGVGGAIYYYPSVRTNYDLCTLSLCTFNNNSAKSTLQCRNKANGGAIYHDGVSFLNITSCDFTNNHADYYGGAIIIHSTYGKRSPNVISCFFDNNTATKRSPNIDGSFDQSANYYNDNSGVTNIPTIAVSNTGVVDKVFNQRVKQLTISCICDNDYYRGGISSLGINHTLSLESSSPLVNTKDLVFTPENNYTVVVNITNLPDKFDDINLSVAGCEVAKIVCDYSKIEDFNNITAKPGKTIQINATFKTSDDKYIPNGKVAFKLNDKTIGYANIEFGGATLNYIVPSNYAPKNYKLTIVYGGSSKFIPVRSDANLKLEKLETKTDVKTEIVNNTLKININPTDENNNTVNRGKVCVKINGKTQKTYSITGKTTYNFTIPKTWNNREVKVLVIYGENNNYKSSRIETTTKITLPTNKTAKKEEVVNNYYVSAENGLDTNTGSQTSPFKTIQKAITTVQNNKQTANIYLDGNFKGAGNTNLTVPGDLRINFIGVGNSSIDGEVNYTLKIELDSDEYYWGSSPIWRPYMNGKGNWAMNITRGNGLITVSNLTIKNCWNEGGSSISAYKTATIDNYGNLEVNNVSFIFNHGGVGAGIRNNNNATLKVVDSLFEANRKSSSTGNFGAGLYNNGIAIVINSTFQKNYARWGTVTNDKNLTIINSTIKDNIAYDGGSAYRTGSGITVNTGDADYFNPYDVENLVTIVDGCYFENNEELDLYILNGENTVINNVFNKSTGFLSSGNKTTQLNITNNTFDTPIPSSIYTSLSNKDPYLMIIKLEGSHKYIIDSNTVLNIRGTNSKALELTANNATLTNNKFTCEISVIGSDNIIKNNNITTTKNNYAILLGSNSKNNTITENYLQALAYLGNSAVNYTSITNKVENNKPDVQELKIDDETFYKFFDDDGNLLKTYNSIEQIQIIGALNNKNINLPKELIITQTGSFTSYNVTITTNSKLQIIGVTIENTNQQPALVMQNDGVVNQVNFKTNNENTIILKGENNIVENSTLLADILVGNESVKQENTNNIITKNTPTYKNFVLSQENFNTYFNNDGTIKPLDVEEIHLLINGTIQNKDIIINTNKSVTISNYINSKLLNTTIKTENTPEIIIKGLVIENSNNKTTLDLNSQNILINNNNITTNNTQIKVTNITLITIEENNLTSNTTILDVIDATNTTINENDIKVQSTNNKIPAIKIVGEQQKTSTLMQYNTITTTSPIELENQNAYIRSNTITLTQKDATAIKAKNISTYRLYYAATYSFEYNAIILEKENSNAIIIKDTHDYRIEDNNIILYKNNSTAITLDKTNNVNITSNTISLRDDSNAIVLENVKQSRLYGNDISSTALNNKNEAFVILNNATGVTIKGNSMKTFNNYTILLNSTSKNNRIENNTLCSNQELGDKTVLNLNKIGNAVQYNTPSEITYFYLNEKTYKDYFNEKGQMTNKIKAGSTILLTGNLYNKILNITRPITLIGGGITFYNTTLIVSDDAKNSNITGISFEEKTQIIIDTNNTNIELGSIYNDAINDTPLLVVNGNNNTIKITSTTYITCKNENISNLVLIKITGNQNKLKTAMLGTTPEFNNITAIQLNNANSNNIYVQTLWLKGKHTIPVELINSNKNIFNTNQLDFYGQEENEGIILTNSSQNIISGRISGNENYTSSMLKLQNNSNFNQIKDITIGGSSTTPIYVINSHNNTFYNGEYSYSSLVGYVINITESVGNKVEFNCIYSLNLEGDDCVIQENTNDSINNIINYNRGKQEGFTGRINMTLPSSVKVFDNIKINLTLEHHNGTSWNAPYVLIESGKVQVKINNKEVGLFDVENRTVPEITYQVQPEDGDKLVVEVIYANFDHELCNIYKNVNITVEKLDTKVLLPNTTNTNTKTTFTSMVVDEKGNIVYSGKVAYKLNGKTIGVVKIHNGIASLTVDTTKYALKDYNITAVYGGNDVCSKSTAQSILTLNKYNVNVDVSEVSTKRNSTAVFDVKLCDDEGNLIQTSGKAVLKINGKTVERINITNGVTTIKYQVPANMQNKKYNITVVTSGKTYDRTESNTTLSIVKA</sequence>
<dbReference type="Gene3D" id="3.30.1910.20">
    <property type="entry name" value="asparaginyl-tRNA synthetase, N-terminal domain"/>
    <property type="match status" value="1"/>
</dbReference>
<dbReference type="RefSeq" id="WP_095608489.1">
    <property type="nucleotide sequence ID" value="NZ_LMVN01000011.1"/>
</dbReference>
<evidence type="ECO:0000313" key="3">
    <source>
        <dbReference type="Proteomes" id="UP000217528"/>
    </source>
</evidence>
<dbReference type="InterPro" id="IPR012334">
    <property type="entry name" value="Pectin_lyas_fold"/>
</dbReference>
<name>A0A2A2HED1_9EURY</name>
<keyword evidence="3" id="KW-1185">Reference proteome</keyword>
<reference evidence="1 3" key="2">
    <citation type="journal article" date="2017" name="BMC Genomics">
        <title>Genomic analysis of methanogenic archaea reveals a shift towards energy conservation.</title>
        <authorList>
            <person name="Gilmore S.P."/>
            <person name="Henske J.K."/>
            <person name="Sexton J.A."/>
            <person name="Solomon K.V."/>
            <person name="Seppala S."/>
            <person name="Yoo J.I."/>
            <person name="Huyett L.M."/>
            <person name="Pressman A."/>
            <person name="Cogan J.Z."/>
            <person name="Kivenson V."/>
            <person name="Peng X."/>
            <person name="Tan Y."/>
            <person name="Valentine D.L."/>
            <person name="O'Malley M.A."/>
        </authorList>
    </citation>
    <scope>NUCLEOTIDE SEQUENCE [LARGE SCALE GENOMIC DNA]</scope>
    <source>
        <strain evidence="1 3">1R-7</strain>
    </source>
</reference>
<dbReference type="Gene3D" id="2.60.40.10">
    <property type="entry name" value="Immunoglobulins"/>
    <property type="match status" value="2"/>
</dbReference>
<proteinExistence type="predicted"/>
<dbReference type="Gene3D" id="2.160.20.10">
    <property type="entry name" value="Single-stranded right-handed beta-helix, Pectin lyase-like"/>
    <property type="match status" value="1"/>
</dbReference>
<dbReference type="Proteomes" id="UP000246004">
    <property type="component" value="Unassembled WGS sequence"/>
</dbReference>
<dbReference type="InterPro" id="IPR013783">
    <property type="entry name" value="Ig-like_fold"/>
</dbReference>
<evidence type="ECO:0008006" key="5">
    <source>
        <dbReference type="Google" id="ProtNLM"/>
    </source>
</evidence>
<dbReference type="Proteomes" id="UP000217528">
    <property type="component" value="Unassembled WGS sequence"/>
</dbReference>
<evidence type="ECO:0000313" key="2">
    <source>
        <dbReference type="EMBL" id="PWL08073.1"/>
    </source>
</evidence>
<dbReference type="InterPro" id="IPR006626">
    <property type="entry name" value="PbH1"/>
</dbReference>